<dbReference type="Proteomes" id="UP000036873">
    <property type="component" value="Unassembled WGS sequence"/>
</dbReference>
<evidence type="ECO:0000313" key="4">
    <source>
        <dbReference type="Proteomes" id="UP000036873"/>
    </source>
</evidence>
<evidence type="ECO:0000256" key="1">
    <source>
        <dbReference type="PIRSR" id="PIRSR033579-1"/>
    </source>
</evidence>
<dbReference type="EMBL" id="LGYO01000034">
    <property type="protein sequence ID" value="KNZ41092.1"/>
    <property type="molecule type" value="Genomic_DNA"/>
</dbReference>
<dbReference type="CDD" id="cd03412">
    <property type="entry name" value="CbiK_N"/>
    <property type="match status" value="1"/>
</dbReference>
<dbReference type="CDD" id="cd03413">
    <property type="entry name" value="CbiK_C"/>
    <property type="match status" value="1"/>
</dbReference>
<keyword evidence="2" id="KW-0170">Cobalt</keyword>
<dbReference type="PIRSF" id="PIRSF033579">
    <property type="entry name" value="Anaer_Co_chel"/>
    <property type="match status" value="1"/>
</dbReference>
<evidence type="ECO:0000256" key="2">
    <source>
        <dbReference type="PIRSR" id="PIRSR033579-3"/>
    </source>
</evidence>
<feature type="active site" description="Proton acceptor" evidence="1">
    <location>
        <position position="146"/>
    </location>
</feature>
<gene>
    <name evidence="3" type="ORF">AKG39_13485</name>
</gene>
<name>A0A0L6TYD6_9FIRM</name>
<dbReference type="PATRIC" id="fig|52689.4.peg.2065"/>
<dbReference type="InterPro" id="IPR050963">
    <property type="entry name" value="Sirohydro_Cobaltochel/CbiX"/>
</dbReference>
<keyword evidence="4" id="KW-1185">Reference proteome</keyword>
<dbReference type="STRING" id="52689.AKG39_13485"/>
<dbReference type="RefSeq" id="WP_050740929.1">
    <property type="nucleotide sequence ID" value="NZ_LGYO01000034.1"/>
</dbReference>
<organism evidence="3 4">
    <name type="scientific">Acetobacterium bakii</name>
    <dbReference type="NCBI Taxonomy" id="52689"/>
    <lineage>
        <taxon>Bacteria</taxon>
        <taxon>Bacillati</taxon>
        <taxon>Bacillota</taxon>
        <taxon>Clostridia</taxon>
        <taxon>Eubacteriales</taxon>
        <taxon>Eubacteriaceae</taxon>
        <taxon>Acetobacterium</taxon>
    </lineage>
</organism>
<dbReference type="AlphaFoldDB" id="A0A0L6TYD6"/>
<dbReference type="GO" id="GO:0016852">
    <property type="term" value="F:sirohydrochlorin cobaltochelatase activity"/>
    <property type="evidence" value="ECO:0007669"/>
    <property type="project" value="InterPro"/>
</dbReference>
<dbReference type="SUPFAM" id="SSF53800">
    <property type="entry name" value="Chelatase"/>
    <property type="match status" value="1"/>
</dbReference>
<dbReference type="GO" id="GO:0019251">
    <property type="term" value="P:anaerobic cobalamin biosynthetic process"/>
    <property type="evidence" value="ECO:0007669"/>
    <property type="project" value="InterPro"/>
</dbReference>
<feature type="binding site" evidence="2">
    <location>
        <position position="146"/>
    </location>
    <ligand>
        <name>Co(2+)</name>
        <dbReference type="ChEBI" id="CHEBI:48828"/>
    </ligand>
</feature>
<proteinExistence type="predicted"/>
<accession>A0A0L6TYD6</accession>
<feature type="binding site" evidence="2">
    <location>
        <position position="177"/>
    </location>
    <ligand>
        <name>Co(2+)</name>
        <dbReference type="ChEBI" id="CHEBI:48828"/>
    </ligand>
</feature>
<dbReference type="InterPro" id="IPR010388">
    <property type="entry name" value="Anaerobic_Co-chelatase"/>
</dbReference>
<sequence>MEKKALLVISFGTSYAETREKTIGATEKHLQKAYPDHDFYRAFTSRMIINKLKKRDNIIVDLPAEVLKKLKAAGYTHVQCQTTHIINGHEYEITLKEIKAFENNFESLTLGRPLLTTVEDYEATVDIVMKQIPKLKKGEALVYMGHGTDHHANATYPCLDYMFKMKGYEDVYVGTVEGFPELENIIPLLQEKKYKKIYLAPFMLVAGDHAINDMASDEEDSWKTVLEDERFKVECILKGLGEYPDIQNMFLEHLKKAQPVTGM</sequence>
<dbReference type="PANTHER" id="PTHR33542">
    <property type="entry name" value="SIROHYDROCHLORIN FERROCHELATASE, CHLOROPLASTIC"/>
    <property type="match status" value="1"/>
</dbReference>
<reference evidence="4" key="1">
    <citation type="submission" date="2015-07" db="EMBL/GenBank/DDBJ databases">
        <title>Draft genome sequence of Acetobacterium bakii DSM 8293, a potential psychrophilic chemical producer through syngas fermentation.</title>
        <authorList>
            <person name="Song Y."/>
            <person name="Hwang S."/>
            <person name="Cho B.-K."/>
        </authorList>
    </citation>
    <scope>NUCLEOTIDE SEQUENCE [LARGE SCALE GENOMIC DNA]</scope>
    <source>
        <strain evidence="4">DSM 8239</strain>
    </source>
</reference>
<dbReference type="PANTHER" id="PTHR33542:SF3">
    <property type="entry name" value="SIROHYDROCHLORIN FERROCHELATASE, CHLOROPLASTIC"/>
    <property type="match status" value="1"/>
</dbReference>
<dbReference type="Pfam" id="PF06180">
    <property type="entry name" value="CbiK"/>
    <property type="match status" value="1"/>
</dbReference>
<comment type="caution">
    <text evidence="3">The sequence shown here is derived from an EMBL/GenBank/DDBJ whole genome shotgun (WGS) entry which is preliminary data.</text>
</comment>
<dbReference type="OrthoDB" id="9770331at2"/>
<feature type="binding site" evidence="2">
    <location>
        <position position="209"/>
    </location>
    <ligand>
        <name>Co(2+)</name>
        <dbReference type="ChEBI" id="CHEBI:48828"/>
    </ligand>
</feature>
<protein>
    <submittedName>
        <fullName evidence="3">Sirohydrochlorin cobaltochelatase</fullName>
    </submittedName>
</protein>
<dbReference type="GO" id="GO:0046872">
    <property type="term" value="F:metal ion binding"/>
    <property type="evidence" value="ECO:0007669"/>
    <property type="project" value="UniProtKB-KW"/>
</dbReference>
<dbReference type="Gene3D" id="3.40.50.1400">
    <property type="match status" value="2"/>
</dbReference>
<evidence type="ECO:0000313" key="3">
    <source>
        <dbReference type="EMBL" id="KNZ41092.1"/>
    </source>
</evidence>
<keyword evidence="2" id="KW-0479">Metal-binding</keyword>